<evidence type="ECO:0000256" key="5">
    <source>
        <dbReference type="ARBA" id="ARBA00022692"/>
    </source>
</evidence>
<keyword evidence="7 13" id="KW-0256">Endoplasmic reticulum</keyword>
<comment type="function">
    <text evidence="1 13">Required for nuclear membrane fusion during karyogamy.</text>
</comment>
<keyword evidence="9 13" id="KW-0472">Membrane</keyword>
<evidence type="ECO:0000256" key="13">
    <source>
        <dbReference type="RuleBase" id="RU368082"/>
    </source>
</evidence>
<dbReference type="InterPro" id="IPR007292">
    <property type="entry name" value="Nuclear_fusion_Kar5"/>
</dbReference>
<gene>
    <name evidence="15" type="ORF">SAPINGB_P005802</name>
</gene>
<keyword evidence="10" id="KW-0325">Glycoprotein</keyword>
<dbReference type="Pfam" id="PF04163">
    <property type="entry name" value="Tht1"/>
    <property type="match status" value="1"/>
</dbReference>
<proteinExistence type="inferred from homology"/>
<keyword evidence="5 13" id="KW-0812">Transmembrane</keyword>
<evidence type="ECO:0000256" key="1">
    <source>
        <dbReference type="ARBA" id="ARBA00003389"/>
    </source>
</evidence>
<dbReference type="RefSeq" id="XP_031856407.1">
    <property type="nucleotide sequence ID" value="XM_032000516.1"/>
</dbReference>
<dbReference type="EMBL" id="CABVLU010000005">
    <property type="protein sequence ID" value="VVT57652.1"/>
    <property type="molecule type" value="Genomic_DNA"/>
</dbReference>
<dbReference type="Proteomes" id="UP000398389">
    <property type="component" value="Unassembled WGS sequence"/>
</dbReference>
<feature type="transmembrane region" description="Helical" evidence="13">
    <location>
        <begin position="479"/>
        <end position="499"/>
    </location>
</feature>
<evidence type="ECO:0000256" key="3">
    <source>
        <dbReference type="ARBA" id="ARBA00021601"/>
    </source>
</evidence>
<evidence type="ECO:0000313" key="15">
    <source>
        <dbReference type="EMBL" id="VVT57652.1"/>
    </source>
</evidence>
<comment type="subcellular location">
    <subcellularLocation>
        <location evidence="13">Endoplasmic reticulum membrane</location>
    </subcellularLocation>
    <subcellularLocation>
        <location evidence="13">Nucleus membrane</location>
    </subcellularLocation>
</comment>
<reference evidence="15 16" key="1">
    <citation type="submission" date="2019-09" db="EMBL/GenBank/DDBJ databases">
        <authorList>
            <person name="Brejova B."/>
        </authorList>
    </citation>
    <scope>NUCLEOTIDE SEQUENCE [LARGE SCALE GENOMIC DNA]</scope>
</reference>
<organism evidence="15 16">
    <name type="scientific">Magnusiomyces paraingens</name>
    <dbReference type="NCBI Taxonomy" id="2606893"/>
    <lineage>
        <taxon>Eukaryota</taxon>
        <taxon>Fungi</taxon>
        <taxon>Dikarya</taxon>
        <taxon>Ascomycota</taxon>
        <taxon>Saccharomycotina</taxon>
        <taxon>Dipodascomycetes</taxon>
        <taxon>Dipodascales</taxon>
        <taxon>Dipodascaceae</taxon>
        <taxon>Magnusiomyces</taxon>
    </lineage>
</organism>
<feature type="chain" id="PRO_5023066639" description="Nuclear fusion protein KAR5" evidence="14">
    <location>
        <begin position="17"/>
        <end position="531"/>
    </location>
</feature>
<dbReference type="GO" id="GO:0031965">
    <property type="term" value="C:nuclear membrane"/>
    <property type="evidence" value="ECO:0007669"/>
    <property type="project" value="UniProtKB-SubCell"/>
</dbReference>
<dbReference type="PANTHER" id="PTHR28012">
    <property type="entry name" value="NUCLEAR FUSION PROTEIN KAR5"/>
    <property type="match status" value="1"/>
</dbReference>
<feature type="transmembrane region" description="Helical" evidence="13">
    <location>
        <begin position="432"/>
        <end position="458"/>
    </location>
</feature>
<comment type="similarity">
    <text evidence="2 13">Belongs to the KAR5 family.</text>
</comment>
<evidence type="ECO:0000256" key="8">
    <source>
        <dbReference type="ARBA" id="ARBA00022989"/>
    </source>
</evidence>
<evidence type="ECO:0000256" key="12">
    <source>
        <dbReference type="ARBA" id="ARBA00031468"/>
    </source>
</evidence>
<evidence type="ECO:0000313" key="16">
    <source>
        <dbReference type="Proteomes" id="UP000398389"/>
    </source>
</evidence>
<protein>
    <recommendedName>
        <fullName evidence="3">Nuclear fusion protein KAR5</fullName>
    </recommendedName>
    <alternativeName>
        <fullName evidence="12">Karyogamy protein 5</fullName>
    </alternativeName>
</protein>
<keyword evidence="16" id="KW-1185">Reference proteome</keyword>
<name>A0A5E8C2S9_9ASCO</name>
<evidence type="ECO:0000256" key="2">
    <source>
        <dbReference type="ARBA" id="ARBA00010473"/>
    </source>
</evidence>
<dbReference type="GO" id="GO:0000742">
    <property type="term" value="P:karyogamy involved in conjugation with cellular fusion"/>
    <property type="evidence" value="ECO:0007669"/>
    <property type="project" value="UniProtKB-UniRule"/>
</dbReference>
<evidence type="ECO:0000256" key="7">
    <source>
        <dbReference type="ARBA" id="ARBA00022824"/>
    </source>
</evidence>
<dbReference type="GO" id="GO:0048288">
    <property type="term" value="P:nuclear membrane fusion involved in karyogamy"/>
    <property type="evidence" value="ECO:0007669"/>
    <property type="project" value="UniProtKB-UniRule"/>
</dbReference>
<evidence type="ECO:0000256" key="6">
    <source>
        <dbReference type="ARBA" id="ARBA00022729"/>
    </source>
</evidence>
<dbReference type="PANTHER" id="PTHR28012:SF1">
    <property type="entry name" value="NUCLEAR FUSION PROTEIN KAR5"/>
    <property type="match status" value="1"/>
</dbReference>
<keyword evidence="8 13" id="KW-1133">Transmembrane helix</keyword>
<dbReference type="GeneID" id="43584616"/>
<evidence type="ECO:0000256" key="10">
    <source>
        <dbReference type="ARBA" id="ARBA00023180"/>
    </source>
</evidence>
<keyword evidence="6 13" id="KW-0732">Signal</keyword>
<evidence type="ECO:0000256" key="9">
    <source>
        <dbReference type="ARBA" id="ARBA00023136"/>
    </source>
</evidence>
<feature type="signal peptide" evidence="14">
    <location>
        <begin position="1"/>
        <end position="16"/>
    </location>
</feature>
<evidence type="ECO:0000256" key="11">
    <source>
        <dbReference type="ARBA" id="ARBA00023242"/>
    </source>
</evidence>
<evidence type="ECO:0000256" key="4">
    <source>
        <dbReference type="ARBA" id="ARBA00022459"/>
    </source>
</evidence>
<evidence type="ECO:0000256" key="14">
    <source>
        <dbReference type="SAM" id="SignalP"/>
    </source>
</evidence>
<dbReference type="GO" id="GO:0005789">
    <property type="term" value="C:endoplasmic reticulum membrane"/>
    <property type="evidence" value="ECO:0007669"/>
    <property type="project" value="UniProtKB-SubCell"/>
</dbReference>
<sequence>MTRIFLLLVLPIFAHCFSFSFFERADSAHSSSLQVDDLLSELDSDDFFLKGEKYTQDVGLIVSTLVNSSNALLASLSTPSSVACVTSLVDSLYPRCWDDRNTQQNLLDEERRYYAISLSICQWRVSYVPYPEQCLIYDPVKVSNDIQNEQHVQKCLNALQESVTLWTTYNGYYQAIGTICTEVAPEIRLKKLLKTYSKITTVQHKMAGELLSLVSKLHLDSENIRETVLQTVKQSKDAVKSAIESVLHQELGKHMEILKQAQTSHAYSLKTAEQEHADSLRAVREYHAEDMEQFAKVLGAQMDQMQAQYAQAIQLMHDSTASSVEGIVQLLASVELQSASVVGNLDALVQGQQDMIVQQRELLREQSQTLGKQKMLAQGIRKSVATVETDLMPQFQGLVEKVANVTEKLESVSIEGTLHSYIRETAQTMTMWAIYGGIGVLTVWTLLVMISIGNVVGVQKSTAAWKDFVNVGCLYFRPISILVYPIAVITGLFLGGTFMRKRLQERELQRMLDLPWELPDFEDYSDDESLY</sequence>
<keyword evidence="4 13" id="KW-0415">Karyogamy</keyword>
<keyword evidence="11 13" id="KW-0539">Nucleus</keyword>
<dbReference type="AlphaFoldDB" id="A0A5E8C2S9"/>
<dbReference type="OrthoDB" id="5311848at2759"/>
<accession>A0A5E8C2S9</accession>